<organism evidence="1 2">
    <name type="scientific">Desulfoferula mesophila</name>
    <dbReference type="NCBI Taxonomy" id="3058419"/>
    <lineage>
        <taxon>Bacteria</taxon>
        <taxon>Pseudomonadati</taxon>
        <taxon>Thermodesulfobacteriota</taxon>
        <taxon>Desulfarculia</taxon>
        <taxon>Desulfarculales</taxon>
        <taxon>Desulfarculaceae</taxon>
        <taxon>Desulfoferula</taxon>
    </lineage>
</organism>
<dbReference type="AlphaFoldDB" id="A0AAU9EAI0"/>
<proteinExistence type="predicted"/>
<accession>A0AAU9EAI0</accession>
<evidence type="ECO:0000313" key="1">
    <source>
        <dbReference type="EMBL" id="BEQ13875.1"/>
    </source>
</evidence>
<keyword evidence="2" id="KW-1185">Reference proteome</keyword>
<sequence length="143" mass="16424">MIRQITVTKCRNCGGHFPIYPVPYPGVDGLCICCGYSFPKQIEDPEPVIDAMLELIELDEDNIDEDITKQKNIEVYLANFKAMAAHVEFVEAFIKHGRMHRSYRLKDMEVRLKSALQCIEVLVQLAEENNFKIDVETGKDMNE</sequence>
<dbReference type="KEGG" id="dmp:FAK_09410"/>
<dbReference type="EMBL" id="AP028679">
    <property type="protein sequence ID" value="BEQ13875.1"/>
    <property type="molecule type" value="Genomic_DNA"/>
</dbReference>
<dbReference type="Proteomes" id="UP001366166">
    <property type="component" value="Chromosome"/>
</dbReference>
<evidence type="ECO:0000313" key="2">
    <source>
        <dbReference type="Proteomes" id="UP001366166"/>
    </source>
</evidence>
<reference evidence="2" key="1">
    <citation type="journal article" date="2023" name="Arch. Microbiol.">
        <title>Desulfoferula mesophilus gen. nov. sp. nov., a mesophilic sulfate-reducing bacterium isolated from a brackish lake sediment.</title>
        <authorList>
            <person name="Watanabe T."/>
            <person name="Yabe T."/>
            <person name="Tsuji J.M."/>
            <person name="Fukui M."/>
        </authorList>
    </citation>
    <scope>NUCLEOTIDE SEQUENCE [LARGE SCALE GENOMIC DNA]</scope>
    <source>
        <strain evidence="2">12FAK</strain>
    </source>
</reference>
<protein>
    <submittedName>
        <fullName evidence="1">Uncharacterized protein</fullName>
    </submittedName>
</protein>
<name>A0AAU9EAI0_9BACT</name>
<gene>
    <name evidence="1" type="ORF">FAK_09410</name>
</gene>